<accession>A0A2U8WV24</accession>
<dbReference type="AlphaFoldDB" id="A0A2U8WV24"/>
<feature type="region of interest" description="Disordered" evidence="1">
    <location>
        <begin position="25"/>
        <end position="98"/>
    </location>
</feature>
<gene>
    <name evidence="3" type="ORF">DK419_25780</name>
</gene>
<sequence length="98" mass="10282">MRALRTLLIPAALLATTVLAPLAASAQPGPSYRSLPRDIDATGTVGGRAPWSAPWVYDTGGDNDRRPELPAYQQGGGQQTGGPARNLLPDDGLHIVPR</sequence>
<feature type="signal peptide" evidence="2">
    <location>
        <begin position="1"/>
        <end position="26"/>
    </location>
</feature>
<evidence type="ECO:0000256" key="2">
    <source>
        <dbReference type="SAM" id="SignalP"/>
    </source>
</evidence>
<dbReference type="RefSeq" id="WP_109961609.1">
    <property type="nucleotide sequence ID" value="NZ_CP029553.1"/>
</dbReference>
<protein>
    <submittedName>
        <fullName evidence="3">Uncharacterized protein</fullName>
    </submittedName>
</protein>
<feature type="chain" id="PRO_5016166300" evidence="2">
    <location>
        <begin position="27"/>
        <end position="98"/>
    </location>
</feature>
<evidence type="ECO:0000313" key="3">
    <source>
        <dbReference type="EMBL" id="AWN49338.1"/>
    </source>
</evidence>
<dbReference type="OrthoDB" id="8005185at2"/>
<keyword evidence="4" id="KW-1185">Reference proteome</keyword>
<evidence type="ECO:0000256" key="1">
    <source>
        <dbReference type="SAM" id="MobiDB-lite"/>
    </source>
</evidence>
<organism evidence="3 4">
    <name type="scientific">Methylobacterium terrae</name>
    <dbReference type="NCBI Taxonomy" id="2202827"/>
    <lineage>
        <taxon>Bacteria</taxon>
        <taxon>Pseudomonadati</taxon>
        <taxon>Pseudomonadota</taxon>
        <taxon>Alphaproteobacteria</taxon>
        <taxon>Hyphomicrobiales</taxon>
        <taxon>Methylobacteriaceae</taxon>
        <taxon>Methylobacterium</taxon>
    </lineage>
</organism>
<name>A0A2U8WV24_9HYPH</name>
<reference evidence="3 4" key="1">
    <citation type="submission" date="2018-05" db="EMBL/GenBank/DDBJ databases">
        <title>Complete Genome Sequence of Methylobacterium sp. 17Sr1-28.</title>
        <authorList>
            <person name="Srinivasan S."/>
        </authorList>
    </citation>
    <scope>NUCLEOTIDE SEQUENCE [LARGE SCALE GENOMIC DNA]</scope>
    <source>
        <strain evidence="3 4">17Sr1-28</strain>
    </source>
</reference>
<dbReference type="EMBL" id="CP029553">
    <property type="protein sequence ID" value="AWN49338.1"/>
    <property type="molecule type" value="Genomic_DNA"/>
</dbReference>
<keyword evidence="2" id="KW-0732">Signal</keyword>
<evidence type="ECO:0000313" key="4">
    <source>
        <dbReference type="Proteomes" id="UP000245444"/>
    </source>
</evidence>
<proteinExistence type="predicted"/>
<dbReference type="Proteomes" id="UP000245444">
    <property type="component" value="Chromosome"/>
</dbReference>
<dbReference type="KEGG" id="mtea:DK419_25780"/>